<keyword evidence="5" id="KW-0378">Hydrolase</keyword>
<sequence>MSSYQCLDRRIQQWIFKQGWSDLRPIQQDAIDPILSKNTDVLISASTASGKTEAFFLPACSAIVDNQEGIGILYISPLKALINDQYRRLESLSEITQIPVTPWHGDSSQSYKGKLRRNPSGILLITPESLESLMMRQSGWVKTAFANLTYICIDEFHAFIGMERGQQLLSLLTRLEHLLGRLDRPIPRVALSATLGNLDAIPIILRPNPNQHFPCRTIKDNKTSSQLQLQVRGYLIKEPTRELNPSENTQQILPISLDKFDENTSEAIIEDPDLLISDLYRFCRKGNHLVFANSRGRTEYLSAKLSDMCEVNHVPNEFFPHHGSLAKELRETLEHRLQQEKIPTTALCTMTLELGIDIGKVDSVIQVTPPHSVASLRQRMGRAGRRGDPAKLRMLISEREITVDTAIPDRLRLGLIQSLAMVRLLINQWYEPADTSLYHFSTLIHQILATIAQWGGIRAEQLYKLLCQLGIFQNINTQHFKQLLTHMGQMQLITQLGSGEITLGIVGEKLTSHYSFYAAFKTPEEYQIIYQGKPLGTLPIDSMIVEQQYIVFGGRKWLVTFIDSDKRIVIVEHAKGGIPPLFGGGSLSVHTIVRQEMLKIFMQRDYCIVVNGEKRDYINPTAKELFNESIENFYQLGLNNNWLIEAGSTVYIFTWLGDKANNALVALLAQSGYMVGNDGGVIDIRKSANDEDKISAAEIQRCLKRILRQGLPTAEQLAKQVPLKSLEKFDDFLPESLLCLSYSAVAFDLNELKQWLELVCNA</sequence>
<dbReference type="Gene3D" id="3.40.50.300">
    <property type="entry name" value="P-loop containing nucleotide triphosphate hydrolases"/>
    <property type="match status" value="2"/>
</dbReference>
<keyword evidence="1" id="KW-0547">Nucleotide-binding</keyword>
<dbReference type="Proteomes" id="UP000092508">
    <property type="component" value="Unassembled WGS sequence"/>
</dbReference>
<dbReference type="SMART" id="SM00487">
    <property type="entry name" value="DEXDc"/>
    <property type="match status" value="1"/>
</dbReference>
<dbReference type="InterPro" id="IPR014001">
    <property type="entry name" value="Helicase_ATP-bd"/>
</dbReference>
<gene>
    <name evidence="5" type="ORF">A9308_06135</name>
</gene>
<evidence type="ECO:0000256" key="1">
    <source>
        <dbReference type="ARBA" id="ARBA00022741"/>
    </source>
</evidence>
<reference evidence="5 6" key="1">
    <citation type="submission" date="2016-06" db="EMBL/GenBank/DDBJ databases">
        <title>Draft genome of Moraxella atlantae CCUG 66109.</title>
        <authorList>
            <person name="Salva-Serra F."/>
            <person name="Engstrom-Jakobsson H."/>
            <person name="Thorell K."/>
            <person name="Gonzales-Siles L."/>
            <person name="Karlsson R."/>
            <person name="Boulund F."/>
            <person name="Engstrand L."/>
            <person name="Kristiansson E."/>
            <person name="Moore E."/>
        </authorList>
    </citation>
    <scope>NUCLEOTIDE SEQUENCE [LARGE SCALE GENOMIC DNA]</scope>
    <source>
        <strain evidence="5 6">CCUG 66109</strain>
    </source>
</reference>
<dbReference type="InterPro" id="IPR011545">
    <property type="entry name" value="DEAD/DEAH_box_helicase_dom"/>
</dbReference>
<dbReference type="GO" id="GO:0004386">
    <property type="term" value="F:helicase activity"/>
    <property type="evidence" value="ECO:0007669"/>
    <property type="project" value="UniProtKB-KW"/>
</dbReference>
<dbReference type="PROSITE" id="PS50096">
    <property type="entry name" value="IQ"/>
    <property type="match status" value="1"/>
</dbReference>
<dbReference type="PROSITE" id="PS51194">
    <property type="entry name" value="HELICASE_CTER"/>
    <property type="match status" value="1"/>
</dbReference>
<feature type="domain" description="Helicase ATP-binding" evidence="3">
    <location>
        <begin position="32"/>
        <end position="213"/>
    </location>
</feature>
<evidence type="ECO:0000259" key="3">
    <source>
        <dbReference type="PROSITE" id="PS51192"/>
    </source>
</evidence>
<keyword evidence="5" id="KW-0347">Helicase</keyword>
<dbReference type="STRING" id="34059.A9308_06135"/>
<feature type="domain" description="Helicase C-terminal" evidence="4">
    <location>
        <begin position="275"/>
        <end position="427"/>
    </location>
</feature>
<evidence type="ECO:0000313" key="6">
    <source>
        <dbReference type="Proteomes" id="UP000092508"/>
    </source>
</evidence>
<dbReference type="GO" id="GO:0003677">
    <property type="term" value="F:DNA binding"/>
    <property type="evidence" value="ECO:0007669"/>
    <property type="project" value="TreeGrafter"/>
</dbReference>
<name>A0A1B8QCD8_9GAMM</name>
<dbReference type="PANTHER" id="PTHR47962">
    <property type="entry name" value="ATP-DEPENDENT HELICASE LHR-RELATED-RELATED"/>
    <property type="match status" value="1"/>
</dbReference>
<dbReference type="GO" id="GO:0016887">
    <property type="term" value="F:ATP hydrolysis activity"/>
    <property type="evidence" value="ECO:0007669"/>
    <property type="project" value="TreeGrafter"/>
</dbReference>
<dbReference type="InterPro" id="IPR001650">
    <property type="entry name" value="Helicase_C-like"/>
</dbReference>
<dbReference type="AlphaFoldDB" id="A0A1B8QCD8"/>
<dbReference type="PROSITE" id="PS51192">
    <property type="entry name" value="HELICASE_ATP_BIND_1"/>
    <property type="match status" value="1"/>
</dbReference>
<protein>
    <submittedName>
        <fullName evidence="5">DEAD/DEAH box helicase</fullName>
    </submittedName>
</protein>
<dbReference type="PANTHER" id="PTHR47962:SF5">
    <property type="entry name" value="ATP-DEPENDENT HELICASE LHR-RELATED"/>
    <property type="match status" value="1"/>
</dbReference>
<dbReference type="Pfam" id="PF00270">
    <property type="entry name" value="DEAD"/>
    <property type="match status" value="1"/>
</dbReference>
<dbReference type="SUPFAM" id="SSF52540">
    <property type="entry name" value="P-loop containing nucleoside triphosphate hydrolases"/>
    <property type="match status" value="1"/>
</dbReference>
<evidence type="ECO:0000313" key="5">
    <source>
        <dbReference type="EMBL" id="OBX78468.1"/>
    </source>
</evidence>
<dbReference type="SMART" id="SM00490">
    <property type="entry name" value="HELICc"/>
    <property type="match status" value="1"/>
</dbReference>
<dbReference type="InterPro" id="IPR027417">
    <property type="entry name" value="P-loop_NTPase"/>
</dbReference>
<proteinExistence type="predicted"/>
<keyword evidence="2" id="KW-0067">ATP-binding</keyword>
<dbReference type="RefSeq" id="WP_067236459.1">
    <property type="nucleotide sequence ID" value="NZ_CP171133.1"/>
</dbReference>
<dbReference type="GO" id="GO:0005524">
    <property type="term" value="F:ATP binding"/>
    <property type="evidence" value="ECO:0007669"/>
    <property type="project" value="UniProtKB-KW"/>
</dbReference>
<organism evidence="5 6">
    <name type="scientific">Faucicola atlantae</name>
    <dbReference type="NCBI Taxonomy" id="34059"/>
    <lineage>
        <taxon>Bacteria</taxon>
        <taxon>Pseudomonadati</taxon>
        <taxon>Pseudomonadota</taxon>
        <taxon>Gammaproteobacteria</taxon>
        <taxon>Moraxellales</taxon>
        <taxon>Moraxellaceae</taxon>
        <taxon>Faucicola</taxon>
    </lineage>
</organism>
<evidence type="ECO:0000256" key="2">
    <source>
        <dbReference type="ARBA" id="ARBA00022840"/>
    </source>
</evidence>
<dbReference type="OrthoDB" id="9815222at2"/>
<dbReference type="EMBL" id="LZMZ01000016">
    <property type="protein sequence ID" value="OBX78468.1"/>
    <property type="molecule type" value="Genomic_DNA"/>
</dbReference>
<evidence type="ECO:0000259" key="4">
    <source>
        <dbReference type="PROSITE" id="PS51194"/>
    </source>
</evidence>
<comment type="caution">
    <text evidence="5">The sequence shown here is derived from an EMBL/GenBank/DDBJ whole genome shotgun (WGS) entry which is preliminary data.</text>
</comment>
<dbReference type="InterPro" id="IPR052511">
    <property type="entry name" value="ATP-dep_Helicase"/>
</dbReference>
<dbReference type="Pfam" id="PF00271">
    <property type="entry name" value="Helicase_C"/>
    <property type="match status" value="1"/>
</dbReference>
<accession>A0A1B8QCD8</accession>